<protein>
    <recommendedName>
        <fullName evidence="3">DUF4198 domain-containing protein</fullName>
    </recommendedName>
</protein>
<keyword evidence="2" id="KW-1185">Reference proteome</keyword>
<dbReference type="Proteomes" id="UP000005953">
    <property type="component" value="Unassembled WGS sequence"/>
</dbReference>
<dbReference type="EMBL" id="AAOE01000013">
    <property type="protein sequence ID" value="EAR09065.1"/>
    <property type="molecule type" value="Genomic_DNA"/>
</dbReference>
<dbReference type="InterPro" id="IPR019613">
    <property type="entry name" value="DUF4198"/>
</dbReference>
<dbReference type="Pfam" id="PF10670">
    <property type="entry name" value="DUF4198"/>
    <property type="match status" value="1"/>
</dbReference>
<sequence>MVYLFAVATVQAHDFWLEPEAYTSTPGEEIAIEWRIGQGFLGESLVFLPFNADQVAIWLGGEPTALSPRFAARPALSVALPDDGSAIVSTVTPKFDLQYDAWSEFQDFVEHEAIGVTLPAPAAGPVKEQYQRFAKTLLSSGNHRWQDERLGLRYEWVVQPESEHSLMATLYFDSEPASDHSVKVYVKQPAQPAKTIEPTFYRTNAQGQLLIRALRPGDQVLLNALHLVHEPDNEWSWQSYWASTTLQMPE</sequence>
<dbReference type="AlphaFoldDB" id="A4BFH0"/>
<accession>A4BFH0</accession>
<name>A4BFH0_9GAMM</name>
<proteinExistence type="predicted"/>
<evidence type="ECO:0000313" key="2">
    <source>
        <dbReference type="Proteomes" id="UP000005953"/>
    </source>
</evidence>
<dbReference type="STRING" id="314283.MED297_17023"/>
<organism evidence="1 2">
    <name type="scientific">Reinekea blandensis MED297</name>
    <dbReference type="NCBI Taxonomy" id="314283"/>
    <lineage>
        <taxon>Bacteria</taxon>
        <taxon>Pseudomonadati</taxon>
        <taxon>Pseudomonadota</taxon>
        <taxon>Gammaproteobacteria</taxon>
        <taxon>Oceanospirillales</taxon>
        <taxon>Saccharospirillaceae</taxon>
        <taxon>Reinekea</taxon>
    </lineage>
</organism>
<evidence type="ECO:0000313" key="1">
    <source>
        <dbReference type="EMBL" id="EAR09065.1"/>
    </source>
</evidence>
<gene>
    <name evidence="1" type="ORF">MED297_17023</name>
</gene>
<comment type="caution">
    <text evidence="1">The sequence shown here is derived from an EMBL/GenBank/DDBJ whole genome shotgun (WGS) entry which is preliminary data.</text>
</comment>
<dbReference type="HOGENOM" id="CLU_086920_0_0_6"/>
<evidence type="ECO:0008006" key="3">
    <source>
        <dbReference type="Google" id="ProtNLM"/>
    </source>
</evidence>
<reference evidence="1 2" key="1">
    <citation type="submission" date="2006-02" db="EMBL/GenBank/DDBJ databases">
        <authorList>
            <person name="Pinhassi J."/>
            <person name="Pedros-Alio C."/>
            <person name="Ferriera S."/>
            <person name="Johnson J."/>
            <person name="Kravitz S."/>
            <person name="Halpern A."/>
            <person name="Remington K."/>
            <person name="Beeson K."/>
            <person name="Tran B."/>
            <person name="Rogers Y.-H."/>
            <person name="Friedman R."/>
            <person name="Venter J.C."/>
        </authorList>
    </citation>
    <scope>NUCLEOTIDE SEQUENCE [LARGE SCALE GENOMIC DNA]</scope>
    <source>
        <strain evidence="1 2">MED297</strain>
    </source>
</reference>